<comment type="subcellular location">
    <subcellularLocation>
        <location evidence="1">Membrane</location>
        <topology evidence="1">Multi-pass membrane protein</topology>
    </subcellularLocation>
</comment>
<feature type="transmembrane region" description="Helical" evidence="5">
    <location>
        <begin position="199"/>
        <end position="218"/>
    </location>
</feature>
<dbReference type="Pfam" id="PF03151">
    <property type="entry name" value="TPT"/>
    <property type="match status" value="1"/>
</dbReference>
<keyword evidence="4 5" id="KW-0472">Membrane</keyword>
<evidence type="ECO:0000256" key="5">
    <source>
        <dbReference type="SAM" id="Phobius"/>
    </source>
</evidence>
<gene>
    <name evidence="7" type="ORF">CVIRNUC_003870</name>
</gene>
<dbReference type="InterPro" id="IPR037185">
    <property type="entry name" value="EmrE-like"/>
</dbReference>
<evidence type="ECO:0000313" key="8">
    <source>
        <dbReference type="Proteomes" id="UP001314263"/>
    </source>
</evidence>
<proteinExistence type="predicted"/>
<feature type="transmembrane region" description="Helical" evidence="5">
    <location>
        <begin position="262"/>
        <end position="284"/>
    </location>
</feature>
<feature type="transmembrane region" description="Helical" evidence="5">
    <location>
        <begin position="230"/>
        <end position="250"/>
    </location>
</feature>
<feature type="transmembrane region" description="Helical" evidence="5">
    <location>
        <begin position="88"/>
        <end position="110"/>
    </location>
</feature>
<feature type="transmembrane region" description="Helical" evidence="5">
    <location>
        <begin position="45"/>
        <end position="67"/>
    </location>
</feature>
<keyword evidence="8" id="KW-1185">Reference proteome</keyword>
<dbReference type="EMBL" id="CAUYUE010000005">
    <property type="protein sequence ID" value="CAK0771540.1"/>
    <property type="molecule type" value="Genomic_DNA"/>
</dbReference>
<dbReference type="SUPFAM" id="SSF103481">
    <property type="entry name" value="Multidrug resistance efflux transporter EmrE"/>
    <property type="match status" value="1"/>
</dbReference>
<accession>A0AAV1I3L4</accession>
<feature type="transmembrane region" description="Helical" evidence="5">
    <location>
        <begin position="290"/>
        <end position="308"/>
    </location>
</feature>
<evidence type="ECO:0000256" key="1">
    <source>
        <dbReference type="ARBA" id="ARBA00004141"/>
    </source>
</evidence>
<feature type="domain" description="Sugar phosphate transporter" evidence="6">
    <location>
        <begin position="22"/>
        <end position="309"/>
    </location>
</feature>
<evidence type="ECO:0000256" key="3">
    <source>
        <dbReference type="ARBA" id="ARBA00022989"/>
    </source>
</evidence>
<comment type="caution">
    <text evidence="7">The sequence shown here is derived from an EMBL/GenBank/DDBJ whole genome shotgun (WGS) entry which is preliminary data.</text>
</comment>
<feature type="transmembrane region" description="Helical" evidence="5">
    <location>
        <begin position="145"/>
        <end position="162"/>
    </location>
</feature>
<organism evidence="7 8">
    <name type="scientific">Coccomyxa viridis</name>
    <dbReference type="NCBI Taxonomy" id="1274662"/>
    <lineage>
        <taxon>Eukaryota</taxon>
        <taxon>Viridiplantae</taxon>
        <taxon>Chlorophyta</taxon>
        <taxon>core chlorophytes</taxon>
        <taxon>Trebouxiophyceae</taxon>
        <taxon>Trebouxiophyceae incertae sedis</taxon>
        <taxon>Coccomyxaceae</taxon>
        <taxon>Coccomyxa</taxon>
    </lineage>
</organism>
<dbReference type="PANTHER" id="PTHR11132">
    <property type="entry name" value="SOLUTE CARRIER FAMILY 35"/>
    <property type="match status" value="1"/>
</dbReference>
<name>A0AAV1I3L4_9CHLO</name>
<dbReference type="AlphaFoldDB" id="A0AAV1I3L4"/>
<dbReference type="InterPro" id="IPR004853">
    <property type="entry name" value="Sugar_P_trans_dom"/>
</dbReference>
<sequence>MSSPLDKPSKEGPQWKSAAEFTVLIVLYLTLNSTLNIMNRWALGIYGFTFPILLTICHMMFAFVVLLPVMAVNTRLQHKETLKRQYKGLVCIGIFMALNVSLNNLSLVQISLSLNQVIRAAMPVVTAAVAVFVERKVPTKTEAMALLMLVSGVIVSVFEGQASGSSYGITLSITGVLCAAAMMSTAGRVLSEKIDVLQLAFYTAPVSSCVLLPFFWFLEKDKFLVYAQENGAAVAFIVLLGSTVALAYNAVHNMLLKRTSSVAVTVLGEVKIVGLLILSAIILPGESSQFTAKMTVGCVLAMLGFCLYSNTKLMAARRAAGRQAGQPQKQGADVEEGRPLLQEVPVSGHEKYDVISKSMDRGTAKIRALDGQARIVHDVHAEAGYNHTMQPAR</sequence>
<reference evidence="7 8" key="1">
    <citation type="submission" date="2023-10" db="EMBL/GenBank/DDBJ databases">
        <authorList>
            <person name="Maclean D."/>
            <person name="Macfadyen A."/>
        </authorList>
    </citation>
    <scope>NUCLEOTIDE SEQUENCE [LARGE SCALE GENOMIC DNA]</scope>
</reference>
<keyword evidence="3 5" id="KW-1133">Transmembrane helix</keyword>
<evidence type="ECO:0000256" key="4">
    <source>
        <dbReference type="ARBA" id="ARBA00023136"/>
    </source>
</evidence>
<protein>
    <recommendedName>
        <fullName evidence="6">Sugar phosphate transporter domain-containing protein</fullName>
    </recommendedName>
</protein>
<evidence type="ECO:0000313" key="7">
    <source>
        <dbReference type="EMBL" id="CAK0771540.1"/>
    </source>
</evidence>
<dbReference type="GO" id="GO:0016020">
    <property type="term" value="C:membrane"/>
    <property type="evidence" value="ECO:0007669"/>
    <property type="project" value="UniProtKB-SubCell"/>
</dbReference>
<evidence type="ECO:0000259" key="6">
    <source>
        <dbReference type="Pfam" id="PF03151"/>
    </source>
</evidence>
<evidence type="ECO:0000256" key="2">
    <source>
        <dbReference type="ARBA" id="ARBA00022692"/>
    </source>
</evidence>
<dbReference type="Proteomes" id="UP001314263">
    <property type="component" value="Unassembled WGS sequence"/>
</dbReference>
<feature type="transmembrane region" description="Helical" evidence="5">
    <location>
        <begin position="116"/>
        <end position="133"/>
    </location>
</feature>
<keyword evidence="2 5" id="KW-0812">Transmembrane</keyword>
<dbReference type="InterPro" id="IPR050186">
    <property type="entry name" value="TPT_transporter"/>
</dbReference>
<feature type="transmembrane region" description="Helical" evidence="5">
    <location>
        <begin position="168"/>
        <end position="187"/>
    </location>
</feature>